<feature type="domain" description="Beta-lactamase-related" evidence="3">
    <location>
        <begin position="73"/>
        <end position="367"/>
    </location>
</feature>
<protein>
    <submittedName>
        <fullName evidence="4">Class A beta-lactamase-related serine hydrolase</fullName>
    </submittedName>
</protein>
<dbReference type="Pfam" id="PF00144">
    <property type="entry name" value="Beta-lactamase"/>
    <property type="match status" value="1"/>
</dbReference>
<dbReference type="PANTHER" id="PTHR46825">
    <property type="entry name" value="D-ALANYL-D-ALANINE-CARBOXYPEPTIDASE/ENDOPEPTIDASE AMPH"/>
    <property type="match status" value="1"/>
</dbReference>
<dbReference type="RefSeq" id="WP_125019531.1">
    <property type="nucleotide sequence ID" value="NZ_RQVQ01000026.1"/>
</dbReference>
<dbReference type="PROSITE" id="PS51257">
    <property type="entry name" value="PROKAR_LIPOPROTEIN"/>
    <property type="match status" value="1"/>
</dbReference>
<dbReference type="Gene3D" id="3.40.710.10">
    <property type="entry name" value="DD-peptidase/beta-lactamase superfamily"/>
    <property type="match status" value="1"/>
</dbReference>
<organism evidence="4 5">
    <name type="scientific">Paenimyroides tangerinum</name>
    <dbReference type="NCBI Taxonomy" id="2488728"/>
    <lineage>
        <taxon>Bacteria</taxon>
        <taxon>Pseudomonadati</taxon>
        <taxon>Bacteroidota</taxon>
        <taxon>Flavobacteriia</taxon>
        <taxon>Flavobacteriales</taxon>
        <taxon>Flavobacteriaceae</taxon>
        <taxon>Paenimyroides</taxon>
    </lineage>
</organism>
<evidence type="ECO:0000256" key="1">
    <source>
        <dbReference type="ARBA" id="ARBA00004370"/>
    </source>
</evidence>
<proteinExistence type="predicted"/>
<evidence type="ECO:0000256" key="2">
    <source>
        <dbReference type="ARBA" id="ARBA00023136"/>
    </source>
</evidence>
<keyword evidence="4" id="KW-0378">Hydrolase</keyword>
<comment type="caution">
    <text evidence="4">The sequence shown here is derived from an EMBL/GenBank/DDBJ whole genome shotgun (WGS) entry which is preliminary data.</text>
</comment>
<dbReference type="GO" id="GO:0016020">
    <property type="term" value="C:membrane"/>
    <property type="evidence" value="ECO:0007669"/>
    <property type="project" value="UniProtKB-SubCell"/>
</dbReference>
<dbReference type="EMBL" id="RQVQ01000026">
    <property type="protein sequence ID" value="RRJ89539.1"/>
    <property type="molecule type" value="Genomic_DNA"/>
</dbReference>
<evidence type="ECO:0000313" key="5">
    <source>
        <dbReference type="Proteomes" id="UP000275719"/>
    </source>
</evidence>
<gene>
    <name evidence="4" type="ORF">EG240_11460</name>
</gene>
<accession>A0A3P3W7F3</accession>
<dbReference type="InterPro" id="IPR012338">
    <property type="entry name" value="Beta-lactam/transpept-like"/>
</dbReference>
<name>A0A3P3W7F3_9FLAO</name>
<evidence type="ECO:0000313" key="4">
    <source>
        <dbReference type="EMBL" id="RRJ89539.1"/>
    </source>
</evidence>
<dbReference type="GO" id="GO:0016787">
    <property type="term" value="F:hydrolase activity"/>
    <property type="evidence" value="ECO:0007669"/>
    <property type="project" value="UniProtKB-KW"/>
</dbReference>
<sequence length="392" mass="44849">MKYLYINLIALTLTLSACNKSKEIAQVNPEFKNGNNPYEVKFNSVSPKYKIETAEIVENYYKKHINTGSFSGGFLVSKNGEVIYEDYAGYSNYANKEKITANTPMHVASVGKVLTAVSVLRLADKKMIDLDKPVNTYLKGFPYETITVRHLLNHRSGLPYYGNFTEIPGMWDRKKTITNKDVLELLKTKNIKLETKPDTRFKYCNTNYVLLATIVEEVTGKTFQEALKVIILEPLKMNNTFVFDDIKNKDTVTQSYHANNIKMHWDYLDGTYGDKNIYTTPRDMLKLDKALYSDKFLSKNMKQQMFKGYSYEKKGANNYGLGLRMIEPLEGAGDKYTFHNGWWRGNKTSYVTLQKDTIAIICFNNKNSALAYKTKQLAGKLGNFPFITPTAE</sequence>
<dbReference type="SUPFAM" id="SSF56601">
    <property type="entry name" value="beta-lactamase/transpeptidase-like"/>
    <property type="match status" value="1"/>
</dbReference>
<dbReference type="AlphaFoldDB" id="A0A3P3W7F3"/>
<dbReference type="Proteomes" id="UP000275719">
    <property type="component" value="Unassembled WGS sequence"/>
</dbReference>
<reference evidence="4 5" key="1">
    <citation type="submission" date="2018-11" db="EMBL/GenBank/DDBJ databases">
        <title>Flavobacterium sp. nov., YIM 102701-2 draft genome.</title>
        <authorList>
            <person name="Li G."/>
            <person name="Jiang Y."/>
        </authorList>
    </citation>
    <scope>NUCLEOTIDE SEQUENCE [LARGE SCALE GENOMIC DNA]</scope>
    <source>
        <strain evidence="4 5">YIM 102701-2</strain>
    </source>
</reference>
<comment type="subcellular location">
    <subcellularLocation>
        <location evidence="1">Membrane</location>
    </subcellularLocation>
</comment>
<dbReference type="PANTHER" id="PTHR46825:SF11">
    <property type="entry name" value="PENICILLIN-BINDING PROTEIN 4"/>
    <property type="match status" value="1"/>
</dbReference>
<dbReference type="InterPro" id="IPR001466">
    <property type="entry name" value="Beta-lactam-related"/>
</dbReference>
<dbReference type="OrthoDB" id="9793489at2"/>
<keyword evidence="5" id="KW-1185">Reference proteome</keyword>
<evidence type="ECO:0000259" key="3">
    <source>
        <dbReference type="Pfam" id="PF00144"/>
    </source>
</evidence>
<dbReference type="InterPro" id="IPR050491">
    <property type="entry name" value="AmpC-like"/>
</dbReference>
<keyword evidence="2" id="KW-0472">Membrane</keyword>